<dbReference type="PROSITE" id="PS51762">
    <property type="entry name" value="GH16_2"/>
    <property type="match status" value="1"/>
</dbReference>
<name>C1D1W8_DEIDV</name>
<feature type="signal peptide" evidence="5">
    <location>
        <begin position="1"/>
        <end position="26"/>
    </location>
</feature>
<dbReference type="Pfam" id="PF00722">
    <property type="entry name" value="Glyco_hydro_16"/>
    <property type="match status" value="1"/>
</dbReference>
<dbReference type="CAZy" id="GH16">
    <property type="family name" value="Glycoside Hydrolase Family 16"/>
</dbReference>
<geneLocation type="plasmid" evidence="8">
    <name>pDeide1</name>
</geneLocation>
<evidence type="ECO:0000259" key="6">
    <source>
        <dbReference type="PROSITE" id="PS51762"/>
    </source>
</evidence>
<dbReference type="GO" id="GO:0005975">
    <property type="term" value="P:carbohydrate metabolic process"/>
    <property type="evidence" value="ECO:0007669"/>
    <property type="project" value="InterPro"/>
</dbReference>
<feature type="active site" description="Nucleophile" evidence="4">
    <location>
        <position position="171"/>
    </location>
</feature>
<gene>
    <name evidence="7" type="ordered locus">Deide_1p00130</name>
</gene>
<dbReference type="InterPro" id="IPR013320">
    <property type="entry name" value="ConA-like_dom_sf"/>
</dbReference>
<dbReference type="SUPFAM" id="SSF49899">
    <property type="entry name" value="Concanavalin A-like lectins/glucanases"/>
    <property type="match status" value="1"/>
</dbReference>
<dbReference type="Gene3D" id="2.60.120.200">
    <property type="match status" value="1"/>
</dbReference>
<dbReference type="Proteomes" id="UP000002208">
    <property type="component" value="Plasmid 1"/>
</dbReference>
<dbReference type="PROSITE" id="PS51257">
    <property type="entry name" value="PROKAR_LIPOPROTEIN"/>
    <property type="match status" value="1"/>
</dbReference>
<evidence type="ECO:0000313" key="7">
    <source>
        <dbReference type="EMBL" id="ACO47407.2"/>
    </source>
</evidence>
<dbReference type="EMBL" id="CP001115">
    <property type="protein sequence ID" value="ACO47407.2"/>
    <property type="molecule type" value="Genomic_DNA"/>
</dbReference>
<protein>
    <submittedName>
        <fullName evidence="7">Putative licheninase (1,3-1,4-beta-D-glucan 4-glucanohydrolase)</fullName>
    </submittedName>
</protein>
<organism evidence="7 8">
    <name type="scientific">Deinococcus deserti (strain DSM 17065 / CIP 109153 / LMG 22923 / VCD115)</name>
    <dbReference type="NCBI Taxonomy" id="546414"/>
    <lineage>
        <taxon>Bacteria</taxon>
        <taxon>Thermotogati</taxon>
        <taxon>Deinococcota</taxon>
        <taxon>Deinococci</taxon>
        <taxon>Deinococcales</taxon>
        <taxon>Deinococcaceae</taxon>
        <taxon>Deinococcus</taxon>
    </lineage>
</organism>
<keyword evidence="7" id="KW-0614">Plasmid</keyword>
<proteinExistence type="inferred from homology"/>
<keyword evidence="3" id="KW-0326">Glycosidase</keyword>
<feature type="chain" id="PRO_5002908313" evidence="5">
    <location>
        <begin position="27"/>
        <end position="279"/>
    </location>
</feature>
<reference evidence="7 8" key="1">
    <citation type="journal article" date="2009" name="PLoS Genet.">
        <title>Alliance of proteomics and genomics to unravel the specificities of Sahara bacterium Deinococcus deserti.</title>
        <authorList>
            <person name="de Groot A."/>
            <person name="Dulermo R."/>
            <person name="Ortet P."/>
            <person name="Blanchard L."/>
            <person name="Guerin P."/>
            <person name="Fernandez B."/>
            <person name="Vacherie B."/>
            <person name="Dossat C."/>
            <person name="Jolivet E."/>
            <person name="Siguier P."/>
            <person name="Chandler M."/>
            <person name="Barakat M."/>
            <person name="Dedieu A."/>
            <person name="Barbe V."/>
            <person name="Heulin T."/>
            <person name="Sommer S."/>
            <person name="Achouak W."/>
            <person name="Armengaud J."/>
        </authorList>
    </citation>
    <scope>NUCLEOTIDE SEQUENCE [LARGE SCALE GENOMIC DNA]</scope>
    <source>
        <strain evidence="8">DSM 17065 / CIP 109153 / LMG 22923 / VCD115</strain>
        <plasmid evidence="8">pDeide1</plasmid>
    </source>
</reference>
<feature type="active site" description="Proton donor" evidence="4">
    <location>
        <position position="175"/>
    </location>
</feature>
<comment type="similarity">
    <text evidence="1">Belongs to the glycosyl hydrolase 16 family.</text>
</comment>
<dbReference type="GO" id="GO:0004553">
    <property type="term" value="F:hydrolase activity, hydrolyzing O-glycosyl compounds"/>
    <property type="evidence" value="ECO:0007669"/>
    <property type="project" value="InterPro"/>
</dbReference>
<accession>C1D1W8</accession>
<evidence type="ECO:0000256" key="3">
    <source>
        <dbReference type="ARBA" id="ARBA00023295"/>
    </source>
</evidence>
<dbReference type="HOGENOM" id="CLU_060707_0_0_0"/>
<evidence type="ECO:0000256" key="5">
    <source>
        <dbReference type="SAM" id="SignalP"/>
    </source>
</evidence>
<evidence type="ECO:0000256" key="2">
    <source>
        <dbReference type="ARBA" id="ARBA00022801"/>
    </source>
</evidence>
<dbReference type="PANTHER" id="PTHR10963">
    <property type="entry name" value="GLYCOSYL HYDROLASE-RELATED"/>
    <property type="match status" value="1"/>
</dbReference>
<evidence type="ECO:0000256" key="4">
    <source>
        <dbReference type="PIRSR" id="PIRSR608264-1"/>
    </source>
</evidence>
<keyword evidence="5" id="KW-0732">Signal</keyword>
<feature type="domain" description="GH16" evidence="6">
    <location>
        <begin position="44"/>
        <end position="279"/>
    </location>
</feature>
<dbReference type="PRINTS" id="PR00737">
    <property type="entry name" value="GLHYDRLASE16"/>
</dbReference>
<dbReference type="AlphaFoldDB" id="C1D1W8"/>
<dbReference type="InterPro" id="IPR050546">
    <property type="entry name" value="Glycosyl_Hydrlase_16"/>
</dbReference>
<sequence length="279" mass="30375">MRNAFRNLTAVTVLGLLLASCSSAPEAPVVESPVQTPVARIPSVPVAQAPTPADSVQIAGSWRDDFNTLDTTRWALSNSGWKPFWAKDGLNGTWNPANVTVSGGYLVMKLDVTPGLVASAAELATHAKYGYGRYEARLRAASSSANPAVRGHGVSGNITAFFNFVNDSQTEIDHEIEGQNRTTDWIGTWQTTNRHDYGTGGTGTDLSQDFHTYRWDWAPTKVDFYIDGVLKRTITSVVPATEAHLMFNLWPTNSTLWGGKSTAGTQYMLVDYVSFTPSH</sequence>
<dbReference type="InterPro" id="IPR000757">
    <property type="entry name" value="Beta-glucanase-like"/>
</dbReference>
<dbReference type="PANTHER" id="PTHR10963:SF55">
    <property type="entry name" value="GLYCOSIDE HYDROLASE FAMILY 16 PROTEIN"/>
    <property type="match status" value="1"/>
</dbReference>
<dbReference type="KEGG" id="ddr:Deide_1p00130"/>
<evidence type="ECO:0000256" key="1">
    <source>
        <dbReference type="ARBA" id="ARBA00006865"/>
    </source>
</evidence>
<evidence type="ECO:0000313" key="8">
    <source>
        <dbReference type="Proteomes" id="UP000002208"/>
    </source>
</evidence>
<keyword evidence="2 7" id="KW-0378">Hydrolase</keyword>
<keyword evidence="8" id="KW-1185">Reference proteome</keyword>
<dbReference type="InterPro" id="IPR008264">
    <property type="entry name" value="Beta_glucanase"/>
</dbReference>